<dbReference type="InterPro" id="IPR049916">
    <property type="entry name" value="WDR72-like"/>
</dbReference>
<dbReference type="STRING" id="763665.A0A2G5B4E5"/>
<dbReference type="AlphaFoldDB" id="A0A2G5B4E5"/>
<dbReference type="PANTHER" id="PTHR44099:SF4">
    <property type="entry name" value="RABCONNECTIN-3B, ISOFORM A"/>
    <property type="match status" value="1"/>
</dbReference>
<dbReference type="Proteomes" id="UP000242474">
    <property type="component" value="Unassembled WGS sequence"/>
</dbReference>
<feature type="non-terminal residue" evidence="1">
    <location>
        <position position="1"/>
    </location>
</feature>
<reference evidence="1 2" key="1">
    <citation type="journal article" date="2015" name="Genome Biol. Evol.">
        <title>Phylogenomic analyses indicate that early fungi evolved digesting cell walls of algal ancestors of land plants.</title>
        <authorList>
            <person name="Chang Y."/>
            <person name="Wang S."/>
            <person name="Sekimoto S."/>
            <person name="Aerts A.L."/>
            <person name="Choi C."/>
            <person name="Clum A."/>
            <person name="LaButti K.M."/>
            <person name="Lindquist E.A."/>
            <person name="Yee Ngan C."/>
            <person name="Ohm R.A."/>
            <person name="Salamov A.A."/>
            <person name="Grigoriev I.V."/>
            <person name="Spatafora J.W."/>
            <person name="Berbee M.L."/>
        </authorList>
    </citation>
    <scope>NUCLEOTIDE SEQUENCE [LARGE SCALE GENOMIC DNA]</scope>
    <source>
        <strain evidence="1 2">NRRL 1564</strain>
    </source>
</reference>
<name>A0A2G5B4E5_COERN</name>
<accession>A0A2G5B4E5</accession>
<dbReference type="PANTHER" id="PTHR44099">
    <property type="entry name" value="RABCONNECTIN-3B, ISOFORM A"/>
    <property type="match status" value="1"/>
</dbReference>
<gene>
    <name evidence="1" type="ORF">COEREDRAFT_18538</name>
</gene>
<feature type="non-terminal residue" evidence="1">
    <location>
        <position position="142"/>
    </location>
</feature>
<evidence type="ECO:0000313" key="2">
    <source>
        <dbReference type="Proteomes" id="UP000242474"/>
    </source>
</evidence>
<dbReference type="OrthoDB" id="338622at2759"/>
<dbReference type="EMBL" id="KZ303525">
    <property type="protein sequence ID" value="PIA13872.1"/>
    <property type="molecule type" value="Genomic_DNA"/>
</dbReference>
<evidence type="ECO:0000313" key="1">
    <source>
        <dbReference type="EMBL" id="PIA13872.1"/>
    </source>
</evidence>
<proteinExistence type="predicted"/>
<protein>
    <submittedName>
        <fullName evidence="1">Uncharacterized protein</fullName>
    </submittedName>
</protein>
<organism evidence="1 2">
    <name type="scientific">Coemansia reversa (strain ATCC 12441 / NRRL 1564)</name>
    <dbReference type="NCBI Taxonomy" id="763665"/>
    <lineage>
        <taxon>Eukaryota</taxon>
        <taxon>Fungi</taxon>
        <taxon>Fungi incertae sedis</taxon>
        <taxon>Zoopagomycota</taxon>
        <taxon>Kickxellomycotina</taxon>
        <taxon>Kickxellomycetes</taxon>
        <taxon>Kickxellales</taxon>
        <taxon>Kickxellaceae</taxon>
        <taxon>Coemansia</taxon>
    </lineage>
</organism>
<dbReference type="GO" id="GO:0005737">
    <property type="term" value="C:cytoplasm"/>
    <property type="evidence" value="ECO:0007669"/>
    <property type="project" value="TreeGrafter"/>
</dbReference>
<keyword evidence="2" id="KW-1185">Reference proteome</keyword>
<sequence length="142" mass="14639">AKAALQRLCAADMGLVSATVCTVLRGAGDVAERWRALQVVGAMVPRFAAQAYGQLEELAGAVVAAIAPKRATERRRLIGAAGAALQGLVRAYPFVSFDAETQGLALGCADGRCVAYDLRTATRTAVLDSRTGRPVAAVAIAP</sequence>